<reference evidence="3" key="1">
    <citation type="submission" date="2016-09" db="EMBL/GenBank/DDBJ databases">
        <authorList>
            <person name="Chen S."/>
            <person name="Walker E."/>
        </authorList>
    </citation>
    <scope>NUCLEOTIDE SEQUENCE [LARGE SCALE GENOMIC DNA]</scope>
    <source>
        <strain evidence="3">MSU</strain>
    </source>
</reference>
<evidence type="ECO:0000313" key="1">
    <source>
        <dbReference type="EMBL" id="OHT43416.1"/>
    </source>
</evidence>
<dbReference type="Proteomes" id="UP000198319">
    <property type="component" value="Unassembled WGS sequence"/>
</dbReference>
<reference evidence="2 4" key="3">
    <citation type="submission" date="2016-11" db="EMBL/GenBank/DDBJ databases">
        <title>Whole genomes of Flavobacteriaceae.</title>
        <authorList>
            <person name="Stine C."/>
            <person name="Li C."/>
            <person name="Tadesse D."/>
        </authorList>
    </citation>
    <scope>NUCLEOTIDE SEQUENCE [LARGE SCALE GENOMIC DNA]</scope>
    <source>
        <strain evidence="2 4">ATCC BAA-2541</strain>
    </source>
</reference>
<proteinExistence type="predicted"/>
<evidence type="ECO:0000313" key="4">
    <source>
        <dbReference type="Proteomes" id="UP000198319"/>
    </source>
</evidence>
<protein>
    <submittedName>
        <fullName evidence="1">Uncharacterized protein</fullName>
    </submittedName>
</protein>
<dbReference type="OrthoDB" id="1048413at2"/>
<accession>A0A1S1J2J4</accession>
<keyword evidence="4" id="KW-1185">Reference proteome</keyword>
<dbReference type="AlphaFoldDB" id="A0A1S1J2J4"/>
<dbReference type="Proteomes" id="UP000180252">
    <property type="component" value="Unassembled WGS sequence"/>
</dbReference>
<dbReference type="EMBL" id="MIKE01000028">
    <property type="protein sequence ID" value="OHT43416.1"/>
    <property type="molecule type" value="Genomic_DNA"/>
</dbReference>
<dbReference type="EMBL" id="MUHG01000017">
    <property type="protein sequence ID" value="OXB19706.1"/>
    <property type="molecule type" value="Genomic_DNA"/>
</dbReference>
<name>A0A1S1J2J4_9FLAO</name>
<dbReference type="STRING" id="1278819.BHE19_19200"/>
<evidence type="ECO:0000313" key="3">
    <source>
        <dbReference type="Proteomes" id="UP000180252"/>
    </source>
</evidence>
<organism evidence="1 3">
    <name type="scientific">Flavobacterium tructae</name>
    <dbReference type="NCBI Taxonomy" id="1114873"/>
    <lineage>
        <taxon>Bacteria</taxon>
        <taxon>Pseudomonadati</taxon>
        <taxon>Bacteroidota</taxon>
        <taxon>Flavobacteriia</taxon>
        <taxon>Flavobacteriales</taxon>
        <taxon>Flavobacteriaceae</taxon>
        <taxon>Flavobacterium</taxon>
    </lineage>
</organism>
<reference evidence="1" key="2">
    <citation type="submission" date="2016-09" db="EMBL/GenBank/DDBJ databases">
        <authorList>
            <person name="Capua I."/>
            <person name="De Benedictis P."/>
            <person name="Joannis T."/>
            <person name="Lombin L.H."/>
            <person name="Cattoli G."/>
        </authorList>
    </citation>
    <scope>NUCLEOTIDE SEQUENCE [LARGE SCALE GENOMIC DNA]</scope>
    <source>
        <strain evidence="1">MSU</strain>
    </source>
</reference>
<gene>
    <name evidence="2" type="ORF">B0A71_09655</name>
    <name evidence="1" type="ORF">BHE19_19200</name>
</gene>
<sequence length="158" mass="18823">MLNTNEFIEFDIFEIKKFEDMKRIFKLIKEAKELKKTKGDKFWIENFPKYSLQEFYFIEDDIKPDFKTAKLSKNIWHFYSLIELLEVNYEIEYIDCLLLDSSKGRLTFNAYSYPYGGTDGLIAFIKSFGCPPTKIYDGTEVVNIKKKSLLDRIKKFIQ</sequence>
<comment type="caution">
    <text evidence="1">The sequence shown here is derived from an EMBL/GenBank/DDBJ whole genome shotgun (WGS) entry which is preliminary data.</text>
</comment>
<evidence type="ECO:0000313" key="2">
    <source>
        <dbReference type="EMBL" id="OXB19706.1"/>
    </source>
</evidence>
<dbReference type="RefSeq" id="WP_070908796.1">
    <property type="nucleotide sequence ID" value="NZ_MIKE01000028.1"/>
</dbReference>